<gene>
    <name evidence="2" type="ORF">NA56DRAFT_646422</name>
</gene>
<dbReference type="PANTHER" id="PTHR43792:SF1">
    <property type="entry name" value="N-ACETYLTRANSFERASE DOMAIN-CONTAINING PROTEIN"/>
    <property type="match status" value="1"/>
</dbReference>
<evidence type="ECO:0000259" key="1">
    <source>
        <dbReference type="PROSITE" id="PS51186"/>
    </source>
</evidence>
<dbReference type="AlphaFoldDB" id="A0A2J6Q232"/>
<dbReference type="PANTHER" id="PTHR43792">
    <property type="entry name" value="GNAT FAMILY, PUTATIVE (AFU_ORTHOLOGUE AFUA_3G00765)-RELATED-RELATED"/>
    <property type="match status" value="1"/>
</dbReference>
<evidence type="ECO:0000313" key="2">
    <source>
        <dbReference type="EMBL" id="PMD20276.1"/>
    </source>
</evidence>
<dbReference type="InterPro" id="IPR016181">
    <property type="entry name" value="Acyl_CoA_acyltransferase"/>
</dbReference>
<dbReference type="Pfam" id="PF13302">
    <property type="entry name" value="Acetyltransf_3"/>
    <property type="match status" value="1"/>
</dbReference>
<dbReference type="EMBL" id="KZ613485">
    <property type="protein sequence ID" value="PMD20276.1"/>
    <property type="molecule type" value="Genomic_DNA"/>
</dbReference>
<reference evidence="2 3" key="1">
    <citation type="submission" date="2016-05" db="EMBL/GenBank/DDBJ databases">
        <title>A degradative enzymes factory behind the ericoid mycorrhizal symbiosis.</title>
        <authorList>
            <consortium name="DOE Joint Genome Institute"/>
            <person name="Martino E."/>
            <person name="Morin E."/>
            <person name="Grelet G."/>
            <person name="Kuo A."/>
            <person name="Kohler A."/>
            <person name="Daghino S."/>
            <person name="Barry K."/>
            <person name="Choi C."/>
            <person name="Cichocki N."/>
            <person name="Clum A."/>
            <person name="Copeland A."/>
            <person name="Hainaut M."/>
            <person name="Haridas S."/>
            <person name="Labutti K."/>
            <person name="Lindquist E."/>
            <person name="Lipzen A."/>
            <person name="Khouja H.-R."/>
            <person name="Murat C."/>
            <person name="Ohm R."/>
            <person name="Olson A."/>
            <person name="Spatafora J."/>
            <person name="Veneault-Fourrey C."/>
            <person name="Henrissat B."/>
            <person name="Grigoriev I."/>
            <person name="Martin F."/>
            <person name="Perotto S."/>
        </authorList>
    </citation>
    <scope>NUCLEOTIDE SEQUENCE [LARGE SCALE GENOMIC DNA]</scope>
    <source>
        <strain evidence="2 3">UAMH 7357</strain>
    </source>
</reference>
<dbReference type="SUPFAM" id="SSF55729">
    <property type="entry name" value="Acyl-CoA N-acyltransferases (Nat)"/>
    <property type="match status" value="1"/>
</dbReference>
<sequence length="191" mass="21339">MPSKLAIVTKRLLLRPLKPEDASSLLSLFLIEEVRTQMLTTTFSTLPETKTWIKAVITRPNHSIFSISISLQTRSDTNDDKEAEIIGLIGLNPHDRLLYSIHPDYWGNGYCSEALRPFLMHLFETQTEREVLVAGVHDGNERSVKVLLKCGFVRKEGLASAMGGGGAGSPADSSNDDFSWFQFERSMIPKE</sequence>
<keyword evidence="2" id="KW-0012">Acyltransferase</keyword>
<organism evidence="2 3">
    <name type="scientific">Hyaloscypha hepaticicola</name>
    <dbReference type="NCBI Taxonomy" id="2082293"/>
    <lineage>
        <taxon>Eukaryota</taxon>
        <taxon>Fungi</taxon>
        <taxon>Dikarya</taxon>
        <taxon>Ascomycota</taxon>
        <taxon>Pezizomycotina</taxon>
        <taxon>Leotiomycetes</taxon>
        <taxon>Helotiales</taxon>
        <taxon>Hyaloscyphaceae</taxon>
        <taxon>Hyaloscypha</taxon>
    </lineage>
</organism>
<proteinExistence type="predicted"/>
<dbReference type="GO" id="GO:0016747">
    <property type="term" value="F:acyltransferase activity, transferring groups other than amino-acyl groups"/>
    <property type="evidence" value="ECO:0007669"/>
    <property type="project" value="InterPro"/>
</dbReference>
<dbReference type="STRING" id="1745343.A0A2J6Q232"/>
<feature type="domain" description="N-acetyltransferase" evidence="1">
    <location>
        <begin position="12"/>
        <end position="185"/>
    </location>
</feature>
<protein>
    <submittedName>
        <fullName evidence="2">Acyl-CoA N-acyltransferase</fullName>
    </submittedName>
</protein>
<dbReference type="Proteomes" id="UP000235672">
    <property type="component" value="Unassembled WGS sequence"/>
</dbReference>
<dbReference type="Gene3D" id="3.40.630.30">
    <property type="match status" value="1"/>
</dbReference>
<dbReference type="InterPro" id="IPR000182">
    <property type="entry name" value="GNAT_dom"/>
</dbReference>
<dbReference type="OrthoDB" id="3537228at2759"/>
<evidence type="ECO:0000313" key="3">
    <source>
        <dbReference type="Proteomes" id="UP000235672"/>
    </source>
</evidence>
<dbReference type="PROSITE" id="PS51186">
    <property type="entry name" value="GNAT"/>
    <property type="match status" value="1"/>
</dbReference>
<accession>A0A2J6Q232</accession>
<keyword evidence="2" id="KW-0808">Transferase</keyword>
<dbReference type="InterPro" id="IPR051531">
    <property type="entry name" value="N-acetyltransferase"/>
</dbReference>
<name>A0A2J6Q232_9HELO</name>
<keyword evidence="3" id="KW-1185">Reference proteome</keyword>